<evidence type="ECO:0008006" key="3">
    <source>
        <dbReference type="Google" id="ProtNLM"/>
    </source>
</evidence>
<evidence type="ECO:0000313" key="1">
    <source>
        <dbReference type="EMBL" id="SDH65421.1"/>
    </source>
</evidence>
<proteinExistence type="predicted"/>
<protein>
    <recommendedName>
        <fullName evidence="3">DUF1330 domain-containing protein</fullName>
    </recommendedName>
</protein>
<sequence length="100" mass="11594">MIYITQLIYIHEGQEHTFHQFEDVAIPLIEQYNGKLLLRLRPSAGQLIAGELEMPYEVHLVSFPGEEDFNAFKLDKEREKFLHLKVAAVRKMLLVQGSVL</sequence>
<name>A0A1G8E6A0_CHIFI</name>
<dbReference type="EMBL" id="FNBN01000017">
    <property type="protein sequence ID" value="SDH65421.1"/>
    <property type="molecule type" value="Genomic_DNA"/>
</dbReference>
<dbReference type="OrthoDB" id="675824at2"/>
<dbReference type="RefSeq" id="WP_089838996.1">
    <property type="nucleotide sequence ID" value="NZ_FNBN01000017.1"/>
</dbReference>
<evidence type="ECO:0000313" key="2">
    <source>
        <dbReference type="Proteomes" id="UP000199045"/>
    </source>
</evidence>
<dbReference type="AlphaFoldDB" id="A0A1G8E6A0"/>
<dbReference type="Proteomes" id="UP000199045">
    <property type="component" value="Unassembled WGS sequence"/>
</dbReference>
<gene>
    <name evidence="1" type="ORF">SAMN04488121_1176</name>
</gene>
<dbReference type="Gene3D" id="3.30.70.100">
    <property type="match status" value="1"/>
</dbReference>
<organism evidence="1 2">
    <name type="scientific">Chitinophaga filiformis</name>
    <name type="common">Myxococcus filiformis</name>
    <name type="synonym">Flexibacter filiformis</name>
    <dbReference type="NCBI Taxonomy" id="104663"/>
    <lineage>
        <taxon>Bacteria</taxon>
        <taxon>Pseudomonadati</taxon>
        <taxon>Bacteroidota</taxon>
        <taxon>Chitinophagia</taxon>
        <taxon>Chitinophagales</taxon>
        <taxon>Chitinophagaceae</taxon>
        <taxon>Chitinophaga</taxon>
    </lineage>
</organism>
<accession>A0A1G8E6A0</accession>
<reference evidence="1 2" key="1">
    <citation type="submission" date="2016-10" db="EMBL/GenBank/DDBJ databases">
        <authorList>
            <person name="de Groot N.N."/>
        </authorList>
    </citation>
    <scope>NUCLEOTIDE SEQUENCE [LARGE SCALE GENOMIC DNA]</scope>
    <source>
        <strain evidence="1 2">DSM 527</strain>
    </source>
</reference>